<comment type="caution">
    <text evidence="1">The sequence shown here is derived from an EMBL/GenBank/DDBJ whole genome shotgun (WGS) entry which is preliminary data.</text>
</comment>
<dbReference type="EMBL" id="CAUEEQ010005458">
    <property type="protein sequence ID" value="CAJ0928903.1"/>
    <property type="molecule type" value="Genomic_DNA"/>
</dbReference>
<gene>
    <name evidence="1" type="ORF">RIMI_LOCUS3593422</name>
</gene>
<name>A0ABN9L3P0_9NEOB</name>
<sequence>MMAAPLRFMPLLGRLLLCRVHRSHVRPLCVRRHRVDPAAEDPTADMGAGPPHPWRATVGPPSLLSDCGTPPSLAGDCGDPPSLAGDCGTSPSLKSDYANLLKQFPAPKNLLHSAISRALRTSQLRDKMSYIHSGGGSHNVSTQLLQRLLSLQGTPSLEVSPCKEKSVTTF</sequence>
<accession>A0ABN9L3P0</accession>
<reference evidence="1" key="1">
    <citation type="submission" date="2023-07" db="EMBL/GenBank/DDBJ databases">
        <authorList>
            <person name="Stuckert A."/>
        </authorList>
    </citation>
    <scope>NUCLEOTIDE SEQUENCE</scope>
</reference>
<evidence type="ECO:0000313" key="1">
    <source>
        <dbReference type="EMBL" id="CAJ0928903.1"/>
    </source>
</evidence>
<organism evidence="1 2">
    <name type="scientific">Ranitomeya imitator</name>
    <name type="common">mimic poison frog</name>
    <dbReference type="NCBI Taxonomy" id="111125"/>
    <lineage>
        <taxon>Eukaryota</taxon>
        <taxon>Metazoa</taxon>
        <taxon>Chordata</taxon>
        <taxon>Craniata</taxon>
        <taxon>Vertebrata</taxon>
        <taxon>Euteleostomi</taxon>
        <taxon>Amphibia</taxon>
        <taxon>Batrachia</taxon>
        <taxon>Anura</taxon>
        <taxon>Neobatrachia</taxon>
        <taxon>Hyloidea</taxon>
        <taxon>Dendrobatidae</taxon>
        <taxon>Dendrobatinae</taxon>
        <taxon>Ranitomeya</taxon>
    </lineage>
</organism>
<protein>
    <submittedName>
        <fullName evidence="1">Uncharacterized protein</fullName>
    </submittedName>
</protein>
<keyword evidence="2" id="KW-1185">Reference proteome</keyword>
<dbReference type="Proteomes" id="UP001176940">
    <property type="component" value="Unassembled WGS sequence"/>
</dbReference>
<proteinExistence type="predicted"/>
<evidence type="ECO:0000313" key="2">
    <source>
        <dbReference type="Proteomes" id="UP001176940"/>
    </source>
</evidence>